<sequence length="164" mass="18396">MNMARRFRKIRYDEKKGQVTLIWEDGKAHEDKYSLECMESPRPEFVQAFKELAKHVAELCELPADYADRITTRSVSLNYGGVQETMGAVLSAVMELEQSNGVLVLNTPHKTVEMLTETAEPNAKMLLTAECIETLEMLIDEAHEYVKGVRAQGDLFTPAVGESA</sequence>
<reference evidence="1" key="1">
    <citation type="journal article" date="2021" name="Proc. Natl. Acad. Sci. U.S.A.">
        <title>A Catalog of Tens of Thousands of Viruses from Human Metagenomes Reveals Hidden Associations with Chronic Diseases.</title>
        <authorList>
            <person name="Tisza M.J."/>
            <person name="Buck C.B."/>
        </authorList>
    </citation>
    <scope>NUCLEOTIDE SEQUENCE</scope>
    <source>
        <strain evidence="1">CtQf419</strain>
    </source>
</reference>
<dbReference type="EMBL" id="BK016102">
    <property type="protein sequence ID" value="DAF95024.1"/>
    <property type="molecule type" value="Genomic_DNA"/>
</dbReference>
<evidence type="ECO:0000313" key="1">
    <source>
        <dbReference type="EMBL" id="DAF95024.1"/>
    </source>
</evidence>
<name>A0A8S5UKL7_9CAUD</name>
<accession>A0A8S5UKL7</accession>
<organism evidence="1">
    <name type="scientific">Myoviridae sp. ctQf419</name>
    <dbReference type="NCBI Taxonomy" id="2825102"/>
    <lineage>
        <taxon>Viruses</taxon>
        <taxon>Duplodnaviria</taxon>
        <taxon>Heunggongvirae</taxon>
        <taxon>Uroviricota</taxon>
        <taxon>Caudoviricetes</taxon>
    </lineage>
</organism>
<proteinExistence type="predicted"/>
<protein>
    <submittedName>
        <fullName evidence="1">Uncharacterized protein</fullName>
    </submittedName>
</protein>